<protein>
    <submittedName>
        <fullName evidence="1">Uncharacterized protein</fullName>
    </submittedName>
</protein>
<reference evidence="1 2" key="1">
    <citation type="submission" date="2018-09" db="EMBL/GenBank/DDBJ databases">
        <title>Sphingomonas peninsula sp. nov., isolated from fildes peninsula, Antarctic soil.</title>
        <authorList>
            <person name="Yingchao G."/>
        </authorList>
    </citation>
    <scope>NUCLEOTIDE SEQUENCE [LARGE SCALE GENOMIC DNA]</scope>
    <source>
        <strain evidence="1 2">YZ-8</strain>
    </source>
</reference>
<sequence>MPAADRIECAIGGADLANDCAIQRNTNVGEFAIHHLDGGFRRFAVEKNGTISAADGADTVSSKPIGDGRVELKIAGDRYILGSASIAPAKTQ</sequence>
<dbReference type="AlphaFoldDB" id="A0A494TPZ5"/>
<gene>
    <name evidence="1" type="ORF">D3Y57_18480</name>
</gene>
<accession>A0A494TPZ5</accession>
<dbReference type="KEGG" id="spha:D3Y57_18480"/>
<name>A0A494TPZ5_SPHPE</name>
<proteinExistence type="predicted"/>
<dbReference type="EMBL" id="CP032829">
    <property type="protein sequence ID" value="AYJ87538.1"/>
    <property type="molecule type" value="Genomic_DNA"/>
</dbReference>
<dbReference type="Proteomes" id="UP000276254">
    <property type="component" value="Chromosome"/>
</dbReference>
<evidence type="ECO:0000313" key="1">
    <source>
        <dbReference type="EMBL" id="AYJ87538.1"/>
    </source>
</evidence>
<keyword evidence="2" id="KW-1185">Reference proteome</keyword>
<evidence type="ECO:0000313" key="2">
    <source>
        <dbReference type="Proteomes" id="UP000276254"/>
    </source>
</evidence>
<dbReference type="OrthoDB" id="5402191at2"/>
<organism evidence="1 2">
    <name type="scientific">Sphingomonas paeninsulae</name>
    <dbReference type="NCBI Taxonomy" id="2319844"/>
    <lineage>
        <taxon>Bacteria</taxon>
        <taxon>Pseudomonadati</taxon>
        <taxon>Pseudomonadota</taxon>
        <taxon>Alphaproteobacteria</taxon>
        <taxon>Sphingomonadales</taxon>
        <taxon>Sphingomonadaceae</taxon>
        <taxon>Sphingomonas</taxon>
    </lineage>
</organism>